<feature type="transmembrane region" description="Helical" evidence="4">
    <location>
        <begin position="12"/>
        <end position="31"/>
    </location>
</feature>
<dbReference type="PROSITE" id="PS50111">
    <property type="entry name" value="CHEMOTAXIS_TRANSDUC_2"/>
    <property type="match status" value="1"/>
</dbReference>
<dbReference type="CDD" id="cd06225">
    <property type="entry name" value="HAMP"/>
    <property type="match status" value="1"/>
</dbReference>
<proteinExistence type="inferred from homology"/>
<sequence length="561" mass="59190">MTFKNISILKKIAAVVLVMSVTAGVIALVGSRQIIASQEAMRLVGTKEESAREAMDLRVDIIAISRMTYQLASRPDKSADFQTEADKRMGEMLARFPKLESTADANEIGLLKNVRDSLGTYFESIQWMLRVAKASGMANQTAMIGALNKALDQQKAVTDRVKEYSTYSAKALNDQREAAFAAGDRSMLLQALTALGGVLLGALVSVLVARYGIIRPVHQLTNAMNKLAEGELDTEVGDTSRRDEIGQMTRALQVFKDGLIEARRLENEAKAREAETEAEKKEMMAELATSFTSKVGDMIGALSAAAVELEATAATMSTSADATSRETVSLAGTASHTSENVQTVAGATEELASSASEIGHRVSETARLAQAAVERVHRTDSDVKLLADGAQKIDDVVRLITDIAGQTNLLALNATIEAARAGEAGRGFAVVAQEVKSLAGQTAKATDEIAGQVANLQQATAAVVDTIREIGAAIEQMHEAAASVSIAVQQQQSATQEIARNVAEAANGTDTVTSSLAEVREHAEAAGSGASQVLTAARELARNANGLQTTIDGFISGIRAA</sequence>
<evidence type="ECO:0000313" key="7">
    <source>
        <dbReference type="EMBL" id="MFC5066728.1"/>
    </source>
</evidence>
<dbReference type="Gene3D" id="6.10.340.10">
    <property type="match status" value="1"/>
</dbReference>
<dbReference type="InterPro" id="IPR003660">
    <property type="entry name" value="HAMP_dom"/>
</dbReference>
<dbReference type="Pfam" id="PF00672">
    <property type="entry name" value="HAMP"/>
    <property type="match status" value="1"/>
</dbReference>
<evidence type="ECO:0000256" key="1">
    <source>
        <dbReference type="ARBA" id="ARBA00023224"/>
    </source>
</evidence>
<dbReference type="PANTHER" id="PTHR32089">
    <property type="entry name" value="METHYL-ACCEPTING CHEMOTAXIS PROTEIN MCPB"/>
    <property type="match status" value="1"/>
</dbReference>
<feature type="transmembrane region" description="Helical" evidence="4">
    <location>
        <begin position="192"/>
        <end position="213"/>
    </location>
</feature>
<feature type="domain" description="HAMP" evidence="6">
    <location>
        <begin position="211"/>
        <end position="264"/>
    </location>
</feature>
<evidence type="ECO:0000313" key="8">
    <source>
        <dbReference type="Proteomes" id="UP001595796"/>
    </source>
</evidence>
<keyword evidence="4" id="KW-0812">Transmembrane</keyword>
<comment type="similarity">
    <text evidence="2">Belongs to the methyl-accepting chemotaxis (MCP) protein family.</text>
</comment>
<dbReference type="PANTHER" id="PTHR32089:SF112">
    <property type="entry name" value="LYSOZYME-LIKE PROTEIN-RELATED"/>
    <property type="match status" value="1"/>
</dbReference>
<evidence type="ECO:0000256" key="3">
    <source>
        <dbReference type="PROSITE-ProRule" id="PRU00284"/>
    </source>
</evidence>
<evidence type="ECO:0000256" key="2">
    <source>
        <dbReference type="ARBA" id="ARBA00029447"/>
    </source>
</evidence>
<feature type="domain" description="Methyl-accepting transducer" evidence="5">
    <location>
        <begin position="305"/>
        <end position="531"/>
    </location>
</feature>
<dbReference type="Pfam" id="PF00015">
    <property type="entry name" value="MCPsignal"/>
    <property type="match status" value="1"/>
</dbReference>
<dbReference type="SUPFAM" id="SSF58104">
    <property type="entry name" value="Methyl-accepting chemotaxis protein (MCP) signaling domain"/>
    <property type="match status" value="1"/>
</dbReference>
<keyword evidence="8" id="KW-1185">Reference proteome</keyword>
<dbReference type="SMART" id="SM00304">
    <property type="entry name" value="HAMP"/>
    <property type="match status" value="1"/>
</dbReference>
<evidence type="ECO:0000259" key="6">
    <source>
        <dbReference type="PROSITE" id="PS50885"/>
    </source>
</evidence>
<dbReference type="RefSeq" id="WP_114955492.1">
    <property type="nucleotide sequence ID" value="NZ_JBHSJF010000001.1"/>
</dbReference>
<keyword evidence="4" id="KW-1133">Transmembrane helix</keyword>
<keyword evidence="1 3" id="KW-0807">Transducer</keyword>
<reference evidence="8" key="1">
    <citation type="journal article" date="2019" name="Int. J. Syst. Evol. Microbiol.">
        <title>The Global Catalogue of Microorganisms (GCM) 10K type strain sequencing project: providing services to taxonomists for standard genome sequencing and annotation.</title>
        <authorList>
            <consortium name="The Broad Institute Genomics Platform"/>
            <consortium name="The Broad Institute Genome Sequencing Center for Infectious Disease"/>
            <person name="Wu L."/>
            <person name="Ma J."/>
        </authorList>
    </citation>
    <scope>NUCLEOTIDE SEQUENCE [LARGE SCALE GENOMIC DNA]</scope>
    <source>
        <strain evidence="8">CGMCC 1.16444</strain>
    </source>
</reference>
<evidence type="ECO:0000256" key="4">
    <source>
        <dbReference type="SAM" id="Phobius"/>
    </source>
</evidence>
<accession>A0ABV9YV45</accession>
<dbReference type="EMBL" id="JBHSJF010000001">
    <property type="protein sequence ID" value="MFC5066728.1"/>
    <property type="molecule type" value="Genomic_DNA"/>
</dbReference>
<protein>
    <submittedName>
        <fullName evidence="7">Methyl-accepting chemotaxis protein</fullName>
    </submittedName>
</protein>
<dbReference type="Gene3D" id="1.10.287.950">
    <property type="entry name" value="Methyl-accepting chemotaxis protein"/>
    <property type="match status" value="1"/>
</dbReference>
<dbReference type="Proteomes" id="UP001595796">
    <property type="component" value="Unassembled WGS sequence"/>
</dbReference>
<name>A0ABV9YV45_9HYPH</name>
<dbReference type="SMART" id="SM00283">
    <property type="entry name" value="MA"/>
    <property type="match status" value="1"/>
</dbReference>
<organism evidence="7 8">
    <name type="scientific">Flaviflagellibacter deserti</name>
    <dbReference type="NCBI Taxonomy" id="2267266"/>
    <lineage>
        <taxon>Bacteria</taxon>
        <taxon>Pseudomonadati</taxon>
        <taxon>Pseudomonadota</taxon>
        <taxon>Alphaproteobacteria</taxon>
        <taxon>Hyphomicrobiales</taxon>
        <taxon>Flaviflagellibacter</taxon>
    </lineage>
</organism>
<dbReference type="PROSITE" id="PS50885">
    <property type="entry name" value="HAMP"/>
    <property type="match status" value="1"/>
</dbReference>
<evidence type="ECO:0000259" key="5">
    <source>
        <dbReference type="PROSITE" id="PS50111"/>
    </source>
</evidence>
<gene>
    <name evidence="7" type="ORF">ACFPFW_01700</name>
</gene>
<keyword evidence="4" id="KW-0472">Membrane</keyword>
<dbReference type="InterPro" id="IPR004089">
    <property type="entry name" value="MCPsignal_dom"/>
</dbReference>
<comment type="caution">
    <text evidence="7">The sequence shown here is derived from an EMBL/GenBank/DDBJ whole genome shotgun (WGS) entry which is preliminary data.</text>
</comment>